<dbReference type="EMBL" id="JAVRAA010000012">
    <property type="protein sequence ID" value="MDT0339364.1"/>
    <property type="molecule type" value="Genomic_DNA"/>
</dbReference>
<name>A0AAE4GDG0_9BURK</name>
<evidence type="ECO:0000313" key="1">
    <source>
        <dbReference type="EMBL" id="MDT0339364.1"/>
    </source>
</evidence>
<accession>A0AAE4GDG0</accession>
<proteinExistence type="predicted"/>
<protein>
    <submittedName>
        <fullName evidence="1">Uncharacterized protein</fullName>
    </submittedName>
</protein>
<organism evidence="1">
    <name type="scientific">Herbaspirillum huttiense subsp. nephrolepidis</name>
    <dbReference type="NCBI Taxonomy" id="3075126"/>
    <lineage>
        <taxon>Bacteria</taxon>
        <taxon>Pseudomonadati</taxon>
        <taxon>Pseudomonadota</taxon>
        <taxon>Betaproteobacteria</taxon>
        <taxon>Burkholderiales</taxon>
        <taxon>Oxalobacteraceae</taxon>
        <taxon>Herbaspirillum</taxon>
    </lineage>
</organism>
<dbReference type="RefSeq" id="WP_310835909.1">
    <property type="nucleotide sequence ID" value="NZ_JAVLSM010000002.1"/>
</dbReference>
<gene>
    <name evidence="1" type="ORF">RJN63_21190</name>
</gene>
<sequence length="331" mass="36826">MSKRNQNQALTDVTFQCGCGKFKAAPDRIEDAPEDEYHPWRYFAECPRCGRESTQAAWERALLKAWINSTGPKTAAGKAASASNLEGHPTKEESLRTRFNAMKHGASAKVATYFPARPGKYALCNTCDVDRIWCRQQPCCVKQTQNFMLHQAAFEQRKPGVLQGMYSEMQAAVYSILQQIILTIINDGVKVERPEFHFDVNGTLTLARYTDEYGEQRTITEISAHPLLKPLTDFLSKNNLTLADMGMTNKVVDEEDIFPGHLGGSTAAPAISVDEYQRRKLEALEDLRNKVMRANASTAADPILLEHEAENAGAQARGSVDVIDVQAVEKK</sequence>
<reference evidence="1" key="1">
    <citation type="submission" date="2023-02" db="EMBL/GenBank/DDBJ databases">
        <title>Description of Herbaspirillum huttiense subsp. nephrolepsisexaltata and Herbaspirillum huttiense subsp. lycopersicon.</title>
        <authorList>
            <person name="Poudel M."/>
            <person name="Sharma A."/>
            <person name="Goss E."/>
            <person name="Tapia J.H."/>
            <person name="Harmon C.M."/>
            <person name="Jones J.B."/>
        </authorList>
    </citation>
    <scope>NUCLEOTIDE SEQUENCE</scope>
    <source>
        <strain evidence="1">NC40101</strain>
    </source>
</reference>
<comment type="caution">
    <text evidence="1">The sequence shown here is derived from an EMBL/GenBank/DDBJ whole genome shotgun (WGS) entry which is preliminary data.</text>
</comment>
<dbReference type="AlphaFoldDB" id="A0AAE4GDG0"/>